<reference evidence="10 11" key="1">
    <citation type="journal article" date="2007" name="Appl. Environ. Microbiol.">
        <title>Genome sequence of the cellulolytic gliding bacterium Cytophaga hutchinsonii.</title>
        <authorList>
            <person name="Xie G."/>
            <person name="Bruce D.C."/>
            <person name="Challacombe J.F."/>
            <person name="Chertkov O."/>
            <person name="Detter J.C."/>
            <person name="Gilna P."/>
            <person name="Han C.S."/>
            <person name="Lucas S."/>
            <person name="Misra M."/>
            <person name="Myers G.L."/>
            <person name="Richardson P."/>
            <person name="Tapia R."/>
            <person name="Thayer N."/>
            <person name="Thompson L.S."/>
            <person name="Brettin T.S."/>
            <person name="Henrissat B."/>
            <person name="Wilson D.B."/>
            <person name="McBride M.J."/>
        </authorList>
    </citation>
    <scope>NUCLEOTIDE SEQUENCE [LARGE SCALE GENOMIC DNA]</scope>
    <source>
        <strain evidence="11">ATCC 33406 / DSM 1761 / CIP 103989 / NBRC 15051 / NCIMB 9469 / D465</strain>
    </source>
</reference>
<dbReference type="GO" id="GO:0016020">
    <property type="term" value="C:membrane"/>
    <property type="evidence" value="ECO:0007669"/>
    <property type="project" value="UniProtKB-SubCell"/>
</dbReference>
<dbReference type="PANTHER" id="PTHR43840">
    <property type="entry name" value="MITOCHONDRIAL METAL TRANSPORTER 1-RELATED"/>
    <property type="match status" value="1"/>
</dbReference>
<sequence>MPENFYPHLFLVPFFTLPLNKKQLIFKGMTDEQTAVKATYFSIIGNTSLAIIKWLAGFFGNSHALIADAIESTSDIFASMLILFGIKFSHKPADNKHPYGHGRIEPLITFLVVGFLISSSVIIAYQSIINIQTPHELPEAWTLIVLAGIIIWKEISYQIVIKKSKQVNSSSLKADAWHHRSDAITSVAAFTGISTALLLGKGYEAADDWAALFAALFILYNSYLIFRPALGEIMDEQSYDDLIIQIREEALKVPGILSTEKCYVRKAGMQYHVDLHAVIDGNISVKEGHAISHLLKDTLKEALPQLGNILIHIEPAE</sequence>
<feature type="transmembrane region" description="Helical" evidence="7">
    <location>
        <begin position="107"/>
        <end position="128"/>
    </location>
</feature>
<name>A0A6N4SP34_CYTH3</name>
<evidence type="ECO:0000313" key="10">
    <source>
        <dbReference type="EMBL" id="ABG58024.1"/>
    </source>
</evidence>
<dbReference type="InterPro" id="IPR058533">
    <property type="entry name" value="Cation_efflux_TM"/>
</dbReference>
<dbReference type="KEGG" id="chu:CHU_0737"/>
<dbReference type="Proteomes" id="UP000001822">
    <property type="component" value="Chromosome"/>
</dbReference>
<keyword evidence="5 7" id="KW-1133">Transmembrane helix</keyword>
<dbReference type="InterPro" id="IPR027469">
    <property type="entry name" value="Cation_efflux_TMD_sf"/>
</dbReference>
<dbReference type="PANTHER" id="PTHR43840:SF15">
    <property type="entry name" value="MITOCHONDRIAL METAL TRANSPORTER 1-RELATED"/>
    <property type="match status" value="1"/>
</dbReference>
<keyword evidence="4 7" id="KW-0812">Transmembrane</keyword>
<evidence type="ECO:0000256" key="1">
    <source>
        <dbReference type="ARBA" id="ARBA00004141"/>
    </source>
</evidence>
<keyword evidence="3" id="KW-0813">Transport</keyword>
<evidence type="ECO:0000313" key="11">
    <source>
        <dbReference type="Proteomes" id="UP000001822"/>
    </source>
</evidence>
<evidence type="ECO:0000256" key="2">
    <source>
        <dbReference type="ARBA" id="ARBA00008114"/>
    </source>
</evidence>
<accession>A0A6N4SP34</accession>
<dbReference type="Gene3D" id="3.30.70.1350">
    <property type="entry name" value="Cation efflux protein, cytoplasmic domain"/>
    <property type="match status" value="1"/>
</dbReference>
<evidence type="ECO:0000256" key="4">
    <source>
        <dbReference type="ARBA" id="ARBA00022692"/>
    </source>
</evidence>
<keyword evidence="6 7" id="KW-0472">Membrane</keyword>
<gene>
    <name evidence="10" type="ordered locus">CHU_0737</name>
</gene>
<proteinExistence type="inferred from homology"/>
<feature type="domain" description="Cation efflux protein transmembrane" evidence="8">
    <location>
        <begin position="41"/>
        <end position="234"/>
    </location>
</feature>
<dbReference type="SUPFAM" id="SSF161111">
    <property type="entry name" value="Cation efflux protein transmembrane domain-like"/>
    <property type="match status" value="1"/>
</dbReference>
<feature type="transmembrane region" description="Helical" evidence="7">
    <location>
        <begin position="65"/>
        <end position="86"/>
    </location>
</feature>
<feature type="transmembrane region" description="Helical" evidence="7">
    <location>
        <begin position="140"/>
        <end position="161"/>
    </location>
</feature>
<dbReference type="InterPro" id="IPR027470">
    <property type="entry name" value="Cation_efflux_CTD"/>
</dbReference>
<dbReference type="NCBIfam" id="TIGR01297">
    <property type="entry name" value="CDF"/>
    <property type="match status" value="1"/>
</dbReference>
<dbReference type="SUPFAM" id="SSF160240">
    <property type="entry name" value="Cation efflux protein cytoplasmic domain-like"/>
    <property type="match status" value="1"/>
</dbReference>
<dbReference type="Gene3D" id="1.20.1510.10">
    <property type="entry name" value="Cation efflux protein transmembrane domain"/>
    <property type="match status" value="1"/>
</dbReference>
<feature type="transmembrane region" description="Helical" evidence="7">
    <location>
        <begin position="209"/>
        <end position="226"/>
    </location>
</feature>
<dbReference type="FunFam" id="1.20.1510.10:FF:000006">
    <property type="entry name" value="Divalent cation efflux transporter"/>
    <property type="match status" value="1"/>
</dbReference>
<dbReference type="Pfam" id="PF16916">
    <property type="entry name" value="ZT_dimer"/>
    <property type="match status" value="1"/>
</dbReference>
<evidence type="ECO:0000259" key="8">
    <source>
        <dbReference type="Pfam" id="PF01545"/>
    </source>
</evidence>
<dbReference type="AlphaFoldDB" id="A0A6N4SP34"/>
<evidence type="ECO:0000259" key="9">
    <source>
        <dbReference type="Pfam" id="PF16916"/>
    </source>
</evidence>
<feature type="transmembrane region" description="Helical" evidence="7">
    <location>
        <begin position="182"/>
        <end position="203"/>
    </location>
</feature>
<feature type="transmembrane region" description="Helical" evidence="7">
    <location>
        <begin position="38"/>
        <end position="59"/>
    </location>
</feature>
<keyword evidence="11" id="KW-1185">Reference proteome</keyword>
<comment type="subcellular location">
    <subcellularLocation>
        <location evidence="1">Membrane</location>
        <topology evidence="1">Multi-pass membrane protein</topology>
    </subcellularLocation>
</comment>
<comment type="similarity">
    <text evidence="2">Belongs to the cation diffusion facilitator (CDF) transporter (TC 2.A.4) family.</text>
</comment>
<organism evidence="10 11">
    <name type="scientific">Cytophaga hutchinsonii (strain ATCC 33406 / DSM 1761 / CIP 103989 / NBRC 15051 / NCIMB 9469 / D465)</name>
    <dbReference type="NCBI Taxonomy" id="269798"/>
    <lineage>
        <taxon>Bacteria</taxon>
        <taxon>Pseudomonadati</taxon>
        <taxon>Bacteroidota</taxon>
        <taxon>Cytophagia</taxon>
        <taxon>Cytophagales</taxon>
        <taxon>Cytophagaceae</taxon>
        <taxon>Cytophaga</taxon>
    </lineage>
</organism>
<dbReference type="EMBL" id="CP000383">
    <property type="protein sequence ID" value="ABG58024.1"/>
    <property type="molecule type" value="Genomic_DNA"/>
</dbReference>
<dbReference type="GO" id="GO:0008324">
    <property type="term" value="F:monoatomic cation transmembrane transporter activity"/>
    <property type="evidence" value="ECO:0007669"/>
    <property type="project" value="InterPro"/>
</dbReference>
<dbReference type="Pfam" id="PF01545">
    <property type="entry name" value="Cation_efflux"/>
    <property type="match status" value="1"/>
</dbReference>
<evidence type="ECO:0000256" key="5">
    <source>
        <dbReference type="ARBA" id="ARBA00022989"/>
    </source>
</evidence>
<evidence type="ECO:0000256" key="3">
    <source>
        <dbReference type="ARBA" id="ARBA00022448"/>
    </source>
</evidence>
<dbReference type="InterPro" id="IPR050291">
    <property type="entry name" value="CDF_Transporter"/>
</dbReference>
<evidence type="ECO:0000256" key="6">
    <source>
        <dbReference type="ARBA" id="ARBA00023136"/>
    </source>
</evidence>
<dbReference type="InterPro" id="IPR036837">
    <property type="entry name" value="Cation_efflux_CTD_sf"/>
</dbReference>
<feature type="domain" description="Cation efflux protein cytoplasmic" evidence="9">
    <location>
        <begin position="241"/>
        <end position="315"/>
    </location>
</feature>
<dbReference type="InterPro" id="IPR002524">
    <property type="entry name" value="Cation_efflux"/>
</dbReference>
<evidence type="ECO:0000256" key="7">
    <source>
        <dbReference type="SAM" id="Phobius"/>
    </source>
</evidence>
<protein>
    <submittedName>
        <fullName evidence="10">Cation efflux system protein</fullName>
    </submittedName>
</protein>